<evidence type="ECO:0000256" key="7">
    <source>
        <dbReference type="ARBA" id="ARBA00022801"/>
    </source>
</evidence>
<dbReference type="Gene3D" id="3.20.190.10">
    <property type="entry name" value="MutM-like, N-terminal"/>
    <property type="match status" value="1"/>
</dbReference>
<dbReference type="OrthoDB" id="9800855at2"/>
<evidence type="ECO:0000256" key="8">
    <source>
        <dbReference type="ARBA" id="ARBA00022833"/>
    </source>
</evidence>
<dbReference type="EC" id="4.2.99.18" evidence="3"/>
<dbReference type="GO" id="GO:0003684">
    <property type="term" value="F:damaged DNA binding"/>
    <property type="evidence" value="ECO:0007669"/>
    <property type="project" value="InterPro"/>
</dbReference>
<dbReference type="GO" id="GO:0006284">
    <property type="term" value="P:base-excision repair"/>
    <property type="evidence" value="ECO:0007669"/>
    <property type="project" value="InterPro"/>
</dbReference>
<dbReference type="AlphaFoldDB" id="A0A4R7FL07"/>
<organism evidence="17 18">
    <name type="scientific">Amnibacterium kyonggiense</name>
    <dbReference type="NCBI Taxonomy" id="595671"/>
    <lineage>
        <taxon>Bacteria</taxon>
        <taxon>Bacillati</taxon>
        <taxon>Actinomycetota</taxon>
        <taxon>Actinomycetes</taxon>
        <taxon>Micrococcales</taxon>
        <taxon>Microbacteriaceae</taxon>
        <taxon>Amnibacterium</taxon>
    </lineage>
</organism>
<dbReference type="EMBL" id="SOAM01000002">
    <property type="protein sequence ID" value="TDS77070.1"/>
    <property type="molecule type" value="Genomic_DNA"/>
</dbReference>
<dbReference type="InterPro" id="IPR044090">
    <property type="entry name" value="Nei2_N"/>
</dbReference>
<evidence type="ECO:0000256" key="13">
    <source>
        <dbReference type="ARBA" id="ARBA00023295"/>
    </source>
</evidence>
<proteinExistence type="inferred from homology"/>
<dbReference type="SUPFAM" id="SSF46946">
    <property type="entry name" value="S13-like H2TH domain"/>
    <property type="match status" value="1"/>
</dbReference>
<dbReference type="GO" id="GO:0140078">
    <property type="term" value="F:class I DNA-(apurinic or apyrimidinic site) endonuclease activity"/>
    <property type="evidence" value="ECO:0007669"/>
    <property type="project" value="UniProtKB-EC"/>
</dbReference>
<keyword evidence="11" id="KW-0456">Lyase</keyword>
<keyword evidence="8" id="KW-0862">Zinc</keyword>
<dbReference type="Pfam" id="PF06827">
    <property type="entry name" value="zf-FPG_IleRS"/>
    <property type="match status" value="1"/>
</dbReference>
<evidence type="ECO:0000259" key="16">
    <source>
        <dbReference type="PROSITE" id="PS51068"/>
    </source>
</evidence>
<keyword evidence="18" id="KW-1185">Reference proteome</keyword>
<keyword evidence="12" id="KW-0511">Multifunctional enzyme</keyword>
<comment type="similarity">
    <text evidence="2">Belongs to the FPG family.</text>
</comment>
<dbReference type="PANTHER" id="PTHR42697:SF1">
    <property type="entry name" value="ENDONUCLEASE 8"/>
    <property type="match status" value="1"/>
</dbReference>
<dbReference type="InterPro" id="IPR000214">
    <property type="entry name" value="Znf_DNA_glyclase/AP_lyase"/>
</dbReference>
<keyword evidence="7" id="KW-0378">Hydrolase</keyword>
<keyword evidence="9" id="KW-0238">DNA-binding</keyword>
<dbReference type="Pfam" id="PF01149">
    <property type="entry name" value="Fapy_DNA_glyco"/>
    <property type="match status" value="1"/>
</dbReference>
<dbReference type="PROSITE" id="PS51068">
    <property type="entry name" value="FPG_CAT"/>
    <property type="match status" value="1"/>
</dbReference>
<dbReference type="InterPro" id="IPR012319">
    <property type="entry name" value="FPG_cat"/>
</dbReference>
<dbReference type="InterPro" id="IPR015886">
    <property type="entry name" value="H2TH_FPG"/>
</dbReference>
<dbReference type="SMART" id="SM00898">
    <property type="entry name" value="Fapy_DNA_glyco"/>
    <property type="match status" value="1"/>
</dbReference>
<dbReference type="InterPro" id="IPR035937">
    <property type="entry name" value="FPG_N"/>
</dbReference>
<evidence type="ECO:0000256" key="11">
    <source>
        <dbReference type="ARBA" id="ARBA00023239"/>
    </source>
</evidence>
<evidence type="ECO:0000256" key="10">
    <source>
        <dbReference type="ARBA" id="ARBA00023204"/>
    </source>
</evidence>
<reference evidence="17 18" key="1">
    <citation type="submission" date="2019-03" db="EMBL/GenBank/DDBJ databases">
        <title>Genomic Encyclopedia of Archaeal and Bacterial Type Strains, Phase II (KMG-II): from individual species to whole genera.</title>
        <authorList>
            <person name="Goeker M."/>
        </authorList>
    </citation>
    <scope>NUCLEOTIDE SEQUENCE [LARGE SCALE GENOMIC DNA]</scope>
    <source>
        <strain evidence="17 18">DSM 24782</strain>
    </source>
</reference>
<dbReference type="Gene3D" id="1.10.8.50">
    <property type="match status" value="1"/>
</dbReference>
<dbReference type="SMART" id="SM01232">
    <property type="entry name" value="H2TH"/>
    <property type="match status" value="1"/>
</dbReference>
<dbReference type="SUPFAM" id="SSF57716">
    <property type="entry name" value="Glucocorticoid receptor-like (DNA-binding domain)"/>
    <property type="match status" value="1"/>
</dbReference>
<dbReference type="InterPro" id="IPR010979">
    <property type="entry name" value="Ribosomal_uS13-like_H2TH"/>
</dbReference>
<dbReference type="InterPro" id="IPR010663">
    <property type="entry name" value="Znf_FPG/IleRS"/>
</dbReference>
<dbReference type="GO" id="GO:0008270">
    <property type="term" value="F:zinc ion binding"/>
    <property type="evidence" value="ECO:0007669"/>
    <property type="project" value="UniProtKB-KW"/>
</dbReference>
<keyword evidence="10" id="KW-0234">DNA repair</keyword>
<feature type="domain" description="Formamidopyrimidine-DNA glycosylase catalytic" evidence="16">
    <location>
        <begin position="2"/>
        <end position="99"/>
    </location>
</feature>
<dbReference type="SUPFAM" id="SSF81624">
    <property type="entry name" value="N-terminal domain of MutM-like DNA repair proteins"/>
    <property type="match status" value="1"/>
</dbReference>
<keyword evidence="17" id="KW-0540">Nuclease</keyword>
<evidence type="ECO:0000259" key="15">
    <source>
        <dbReference type="PROSITE" id="PS51066"/>
    </source>
</evidence>
<protein>
    <recommendedName>
        <fullName evidence="3">DNA-(apurinic or apyrimidinic site) lyase</fullName>
        <ecNumber evidence="3">4.2.99.18</ecNumber>
    </recommendedName>
</protein>
<evidence type="ECO:0000256" key="3">
    <source>
        <dbReference type="ARBA" id="ARBA00012720"/>
    </source>
</evidence>
<keyword evidence="17" id="KW-0255">Endonuclease</keyword>
<dbReference type="RefSeq" id="WP_133766184.1">
    <property type="nucleotide sequence ID" value="NZ_BAAARP010000002.1"/>
</dbReference>
<accession>A0A4R7FL07</accession>
<keyword evidence="4" id="KW-0479">Metal-binding</keyword>
<dbReference type="Pfam" id="PF06831">
    <property type="entry name" value="H2TH"/>
    <property type="match status" value="1"/>
</dbReference>
<comment type="cofactor">
    <cofactor evidence="1">
        <name>Zn(2+)</name>
        <dbReference type="ChEBI" id="CHEBI:29105"/>
    </cofactor>
</comment>
<sequence>MPEGDSVFRLAIRLRAALDGRELAAGELRVPRHGGADLAGRQVLEHATHGKHLLQRFSGGLTLRTHLRLDGSWTITRENRAVPRRMQPDVRVRLATTTGTTAWGVSLPIVELVETRDEASVVGFLGPDPLRSDWDAGEAVRRIGADCGRAVLEAIRDQRNLAGLGNLWVNEVCFLRGVHPDRPVGDVDVPRLVRLAARMLQHSATHPDSYQVTTGDRRRGSSHWVVGRAGRPCLRCGTTVVGRGLHPGRTYWCPHCQPLG</sequence>
<dbReference type="Proteomes" id="UP000295344">
    <property type="component" value="Unassembled WGS sequence"/>
</dbReference>
<dbReference type="PROSITE" id="PS51066">
    <property type="entry name" value="ZF_FPG_2"/>
    <property type="match status" value="1"/>
</dbReference>
<keyword evidence="13" id="KW-0326">Glycosidase</keyword>
<feature type="domain" description="FPG-type" evidence="15">
    <location>
        <begin position="224"/>
        <end position="258"/>
    </location>
</feature>
<evidence type="ECO:0000256" key="2">
    <source>
        <dbReference type="ARBA" id="ARBA00009409"/>
    </source>
</evidence>
<evidence type="ECO:0000256" key="14">
    <source>
        <dbReference type="PROSITE-ProRule" id="PRU00391"/>
    </source>
</evidence>
<dbReference type="CDD" id="cd08971">
    <property type="entry name" value="AcNei2_N"/>
    <property type="match status" value="1"/>
</dbReference>
<keyword evidence="6 14" id="KW-0863">Zinc-finger</keyword>
<evidence type="ECO:0000313" key="17">
    <source>
        <dbReference type="EMBL" id="TDS77070.1"/>
    </source>
</evidence>
<evidence type="ECO:0000256" key="12">
    <source>
        <dbReference type="ARBA" id="ARBA00023268"/>
    </source>
</evidence>
<gene>
    <name evidence="17" type="ORF">CLV52_2009</name>
</gene>
<evidence type="ECO:0000313" key="18">
    <source>
        <dbReference type="Proteomes" id="UP000295344"/>
    </source>
</evidence>
<keyword evidence="5" id="KW-0227">DNA damage</keyword>
<evidence type="ECO:0000256" key="5">
    <source>
        <dbReference type="ARBA" id="ARBA00022763"/>
    </source>
</evidence>
<evidence type="ECO:0000256" key="4">
    <source>
        <dbReference type="ARBA" id="ARBA00022723"/>
    </source>
</evidence>
<comment type="caution">
    <text evidence="17">The sequence shown here is derived from an EMBL/GenBank/DDBJ whole genome shotgun (WGS) entry which is preliminary data.</text>
</comment>
<dbReference type="GO" id="GO:0000703">
    <property type="term" value="F:oxidized pyrimidine nucleobase lesion DNA N-glycosylase activity"/>
    <property type="evidence" value="ECO:0007669"/>
    <property type="project" value="TreeGrafter"/>
</dbReference>
<evidence type="ECO:0000256" key="6">
    <source>
        <dbReference type="ARBA" id="ARBA00022771"/>
    </source>
</evidence>
<dbReference type="PANTHER" id="PTHR42697">
    <property type="entry name" value="ENDONUCLEASE 8"/>
    <property type="match status" value="1"/>
</dbReference>
<name>A0A4R7FL07_9MICO</name>
<evidence type="ECO:0000256" key="1">
    <source>
        <dbReference type="ARBA" id="ARBA00001947"/>
    </source>
</evidence>
<evidence type="ECO:0000256" key="9">
    <source>
        <dbReference type="ARBA" id="ARBA00023125"/>
    </source>
</evidence>